<accession>A0A4Y7QE12</accession>
<dbReference type="VEuPathDB" id="FungiDB:BD410DRAFT_837356"/>
<sequence length="377" mass="42993">MFWVGGRSLVRRWFGAKQRDIHTLDHAKPECLPADILTVIFECVQIKTDPKDAGPAMPLESQSLLTSTRRTWIYVSHVCRSWRQAALDCPTLWSCITPVQSYEEVETYLTRSKQASLSVHLRGNEDGAAKKIILQQLPRIRTLLITPSDDRLKNDKTLTPLWNQPMSRLESLVFFKIQVSSTDFDHEQPTSQVELNFDSLPLDLHRRVLMQWPNAVEDIGYALHLVPSAIAGTPWVNVTFFYLHFVSSFATHVCERDWVEFFDSMPKLEELVISLNFCPNGNPDVGLPQALTSRLTIPTTYRCPELRYLELEGCRLADKIDCYVKCFASRFETVPLEKLGLTNCTPITTDELVLLEKYVEIVRVQNKPVGGPPSLDL</sequence>
<keyword evidence="2" id="KW-1185">Reference proteome</keyword>
<evidence type="ECO:0000313" key="2">
    <source>
        <dbReference type="Proteomes" id="UP000294933"/>
    </source>
</evidence>
<name>A0A4Y7QE12_9AGAM</name>
<organism evidence="1 2">
    <name type="scientific">Rickenella mellea</name>
    <dbReference type="NCBI Taxonomy" id="50990"/>
    <lineage>
        <taxon>Eukaryota</taxon>
        <taxon>Fungi</taxon>
        <taxon>Dikarya</taxon>
        <taxon>Basidiomycota</taxon>
        <taxon>Agaricomycotina</taxon>
        <taxon>Agaricomycetes</taxon>
        <taxon>Hymenochaetales</taxon>
        <taxon>Rickenellaceae</taxon>
        <taxon>Rickenella</taxon>
    </lineage>
</organism>
<protein>
    <submittedName>
        <fullName evidence="1">Uncharacterized protein</fullName>
    </submittedName>
</protein>
<dbReference type="Gene3D" id="1.20.1280.50">
    <property type="match status" value="1"/>
</dbReference>
<dbReference type="Gene3D" id="3.80.10.10">
    <property type="entry name" value="Ribonuclease Inhibitor"/>
    <property type="match status" value="1"/>
</dbReference>
<proteinExistence type="predicted"/>
<dbReference type="OrthoDB" id="2835096at2759"/>
<dbReference type="SUPFAM" id="SSF52047">
    <property type="entry name" value="RNI-like"/>
    <property type="match status" value="1"/>
</dbReference>
<evidence type="ECO:0000313" key="1">
    <source>
        <dbReference type="EMBL" id="TDL25110.1"/>
    </source>
</evidence>
<reference evidence="1 2" key="1">
    <citation type="submission" date="2018-06" db="EMBL/GenBank/DDBJ databases">
        <title>A transcriptomic atlas of mushroom development highlights an independent origin of complex multicellularity.</title>
        <authorList>
            <consortium name="DOE Joint Genome Institute"/>
            <person name="Krizsan K."/>
            <person name="Almasi E."/>
            <person name="Merenyi Z."/>
            <person name="Sahu N."/>
            <person name="Viragh M."/>
            <person name="Koszo T."/>
            <person name="Mondo S."/>
            <person name="Kiss B."/>
            <person name="Balint B."/>
            <person name="Kues U."/>
            <person name="Barry K."/>
            <person name="Hegedus J.C."/>
            <person name="Henrissat B."/>
            <person name="Johnson J."/>
            <person name="Lipzen A."/>
            <person name="Ohm R."/>
            <person name="Nagy I."/>
            <person name="Pangilinan J."/>
            <person name="Yan J."/>
            <person name="Xiong Y."/>
            <person name="Grigoriev I.V."/>
            <person name="Hibbett D.S."/>
            <person name="Nagy L.G."/>
        </authorList>
    </citation>
    <scope>NUCLEOTIDE SEQUENCE [LARGE SCALE GENOMIC DNA]</scope>
    <source>
        <strain evidence="1 2">SZMC22713</strain>
    </source>
</reference>
<dbReference type="AlphaFoldDB" id="A0A4Y7QE12"/>
<dbReference type="InterPro" id="IPR032675">
    <property type="entry name" value="LRR_dom_sf"/>
</dbReference>
<dbReference type="Proteomes" id="UP000294933">
    <property type="component" value="Unassembled WGS sequence"/>
</dbReference>
<dbReference type="EMBL" id="ML170164">
    <property type="protein sequence ID" value="TDL25110.1"/>
    <property type="molecule type" value="Genomic_DNA"/>
</dbReference>
<gene>
    <name evidence="1" type="ORF">BD410DRAFT_837356</name>
</gene>